<dbReference type="RefSeq" id="WP_160764932.1">
    <property type="nucleotide sequence ID" value="NZ_WUPT01000002.1"/>
</dbReference>
<keyword evidence="3" id="KW-1185">Reference proteome</keyword>
<organism evidence="2 3">
    <name type="scientific">Kangsaoukella pontilimi</name>
    <dbReference type="NCBI Taxonomy" id="2691042"/>
    <lineage>
        <taxon>Bacteria</taxon>
        <taxon>Pseudomonadati</taxon>
        <taxon>Pseudomonadota</taxon>
        <taxon>Alphaproteobacteria</taxon>
        <taxon>Rhodobacterales</taxon>
        <taxon>Paracoccaceae</taxon>
        <taxon>Kangsaoukella</taxon>
    </lineage>
</organism>
<dbReference type="Gene3D" id="3.40.50.1820">
    <property type="entry name" value="alpha/beta hydrolase"/>
    <property type="match status" value="1"/>
</dbReference>
<dbReference type="Pfam" id="PF12146">
    <property type="entry name" value="Hydrolase_4"/>
    <property type="match status" value="1"/>
</dbReference>
<proteinExistence type="predicted"/>
<dbReference type="PANTHER" id="PTHR11614">
    <property type="entry name" value="PHOSPHOLIPASE-RELATED"/>
    <property type="match status" value="1"/>
</dbReference>
<evidence type="ECO:0000313" key="2">
    <source>
        <dbReference type="EMBL" id="MXQ09072.1"/>
    </source>
</evidence>
<feature type="domain" description="Serine aminopeptidase S33" evidence="1">
    <location>
        <begin position="39"/>
        <end position="291"/>
    </location>
</feature>
<protein>
    <submittedName>
        <fullName evidence="2">Alpha/beta fold hydrolase</fullName>
    </submittedName>
</protein>
<reference evidence="2 3" key="2">
    <citation type="submission" date="2020-03" db="EMBL/GenBank/DDBJ databases">
        <title>Kangsaoukella pontilimi gen. nov., sp. nov., a new member of the family Rhodobacteraceae isolated from a tidal mudflat.</title>
        <authorList>
            <person name="Kim I.S."/>
        </authorList>
    </citation>
    <scope>NUCLEOTIDE SEQUENCE [LARGE SCALE GENOMIC DNA]</scope>
    <source>
        <strain evidence="2 3">GH1-50</strain>
    </source>
</reference>
<keyword evidence="2" id="KW-0378">Hydrolase</keyword>
<accession>A0A7C9MFT0</accession>
<gene>
    <name evidence="2" type="ORF">GQ651_14585</name>
</gene>
<dbReference type="InterPro" id="IPR029058">
    <property type="entry name" value="AB_hydrolase_fold"/>
</dbReference>
<dbReference type="AlphaFoldDB" id="A0A7C9MFT0"/>
<dbReference type="InterPro" id="IPR051044">
    <property type="entry name" value="MAG_DAG_Lipase"/>
</dbReference>
<reference evidence="2 3" key="1">
    <citation type="submission" date="2019-12" db="EMBL/GenBank/DDBJ databases">
        <authorList>
            <person name="Lee S.D."/>
        </authorList>
    </citation>
    <scope>NUCLEOTIDE SEQUENCE [LARGE SCALE GENOMIC DNA]</scope>
    <source>
        <strain evidence="2 3">GH1-50</strain>
    </source>
</reference>
<dbReference type="Proteomes" id="UP000480350">
    <property type="component" value="Unassembled WGS sequence"/>
</dbReference>
<sequence>MEAAPFDHALSEGPADLTVGWTTAADGVRLRYGLWQAEDAKGTILLFNGRTEYLEKYGRVIGHLTGAGYNVASIDWRGQGRSDRLLPDTRLGYIKNFQHYQKDVAALLAEVDTAGLGGPRFLVAHSMGGAIGLRALLDGLQVERAVFSAPMWGIYAKPHFKALVLTMLFCARRFRQTHRNLPGTPLQGHVLAYAFEENPLTTDAEQYAYMRRQSASDPALSLGSPTYQWLGEALDEIAQLHTAQKPPVPTRVMIGTEDKTVSGNEVAALVAGWPEAELSVFEGGKHELMFEVPALRDRFLSEALAFFAES</sequence>
<dbReference type="SUPFAM" id="SSF53474">
    <property type="entry name" value="alpha/beta-Hydrolases"/>
    <property type="match status" value="1"/>
</dbReference>
<dbReference type="InterPro" id="IPR022742">
    <property type="entry name" value="Hydrolase_4"/>
</dbReference>
<dbReference type="GO" id="GO:0016787">
    <property type="term" value="F:hydrolase activity"/>
    <property type="evidence" value="ECO:0007669"/>
    <property type="project" value="UniProtKB-KW"/>
</dbReference>
<evidence type="ECO:0000259" key="1">
    <source>
        <dbReference type="Pfam" id="PF12146"/>
    </source>
</evidence>
<dbReference type="EMBL" id="WUPT01000002">
    <property type="protein sequence ID" value="MXQ09072.1"/>
    <property type="molecule type" value="Genomic_DNA"/>
</dbReference>
<name>A0A7C9MFT0_9RHOB</name>
<comment type="caution">
    <text evidence="2">The sequence shown here is derived from an EMBL/GenBank/DDBJ whole genome shotgun (WGS) entry which is preliminary data.</text>
</comment>
<evidence type="ECO:0000313" key="3">
    <source>
        <dbReference type="Proteomes" id="UP000480350"/>
    </source>
</evidence>